<evidence type="ECO:0000313" key="1">
    <source>
        <dbReference type="EMBL" id="CAD8679425.1"/>
    </source>
</evidence>
<organism evidence="1">
    <name type="scientific">Chlamydomonas leiostraca</name>
    <dbReference type="NCBI Taxonomy" id="1034604"/>
    <lineage>
        <taxon>Eukaryota</taxon>
        <taxon>Viridiplantae</taxon>
        <taxon>Chlorophyta</taxon>
        <taxon>core chlorophytes</taxon>
        <taxon>Chlorophyceae</taxon>
        <taxon>CS clade</taxon>
        <taxon>Chlamydomonadales</taxon>
        <taxon>Chlamydomonadaceae</taxon>
        <taxon>Chlamydomonas</taxon>
    </lineage>
</organism>
<sequence length="236" mass="25636">MAVPCTGGGGVSKRGRRARALAALSQYLHPCNGHEAGAAVAASSTDHKQHVWWLSCRQHTTIKTAGAIARSMRRTPEHAHTVPPALVCKECHAGRAATMGMRMPSLWEQCMGLFLHGEGLVAVREFKALQGSWGAIDFWLPAFSLGIMVDGEQHFPSHSSGHHTSSSMEQAARDARFNAEVPGAGGKVVKGLVRLHHHDMPYWMRHVRRGVTLAQQPGVSVFVIYSKSYGCKDSVI</sequence>
<reference evidence="1" key="1">
    <citation type="submission" date="2021-01" db="EMBL/GenBank/DDBJ databases">
        <authorList>
            <person name="Corre E."/>
            <person name="Pelletier E."/>
            <person name="Niang G."/>
            <person name="Scheremetjew M."/>
            <person name="Finn R."/>
            <person name="Kale V."/>
            <person name="Holt S."/>
            <person name="Cochrane G."/>
            <person name="Meng A."/>
            <person name="Brown T."/>
            <person name="Cohen L."/>
        </authorList>
    </citation>
    <scope>NUCLEOTIDE SEQUENCE</scope>
    <source>
        <strain evidence="1">SAG 11-49</strain>
    </source>
</reference>
<protein>
    <submittedName>
        <fullName evidence="1">Uncharacterized protein</fullName>
    </submittedName>
</protein>
<gene>
    <name evidence="1" type="ORF">CLEI1391_LOCUS9038</name>
</gene>
<name>A0A7S0WR40_9CHLO</name>
<dbReference type="AlphaFoldDB" id="A0A7S0WR40"/>
<proteinExistence type="predicted"/>
<accession>A0A7S0WR40</accession>
<dbReference type="EMBL" id="HBFB01016159">
    <property type="protein sequence ID" value="CAD8679425.1"/>
    <property type="molecule type" value="Transcribed_RNA"/>
</dbReference>